<reference evidence="3" key="1">
    <citation type="journal article" date="2019" name="Int. J. Syst. Evol. Microbiol.">
        <title>The Global Catalogue of Microorganisms (GCM) 10K type strain sequencing project: providing services to taxonomists for standard genome sequencing and annotation.</title>
        <authorList>
            <consortium name="The Broad Institute Genomics Platform"/>
            <consortium name="The Broad Institute Genome Sequencing Center for Infectious Disease"/>
            <person name="Wu L."/>
            <person name="Ma J."/>
        </authorList>
    </citation>
    <scope>NUCLEOTIDE SEQUENCE [LARGE SCALE GENOMIC DNA]</scope>
    <source>
        <strain evidence="3">JCM 3296</strain>
    </source>
</reference>
<sequence length="73" mass="7986">MAEQEFEGGRVDAEFGGQEVDRGGGSQAIGKAEGHRDPQCHRGCQPCHFPEFVHVVSHVNPHCHHGQLDFGTH</sequence>
<proteinExistence type="predicted"/>
<organism evidence="2 3">
    <name type="scientific">Lentzea flava</name>
    <dbReference type="NCBI Taxonomy" id="103732"/>
    <lineage>
        <taxon>Bacteria</taxon>
        <taxon>Bacillati</taxon>
        <taxon>Actinomycetota</taxon>
        <taxon>Actinomycetes</taxon>
        <taxon>Pseudonocardiales</taxon>
        <taxon>Pseudonocardiaceae</taxon>
        <taxon>Lentzea</taxon>
    </lineage>
</organism>
<comment type="caution">
    <text evidence="2">The sequence shown here is derived from an EMBL/GenBank/DDBJ whole genome shotgun (WGS) entry which is preliminary data.</text>
</comment>
<keyword evidence="3" id="KW-1185">Reference proteome</keyword>
<accession>A0ABQ2UMH9</accession>
<protein>
    <submittedName>
        <fullName evidence="2">Uncharacterized protein</fullName>
    </submittedName>
</protein>
<gene>
    <name evidence="2" type="ORF">GCM10010178_41650</name>
</gene>
<evidence type="ECO:0000256" key="1">
    <source>
        <dbReference type="SAM" id="MobiDB-lite"/>
    </source>
</evidence>
<name>A0ABQ2UMH9_9PSEU</name>
<evidence type="ECO:0000313" key="2">
    <source>
        <dbReference type="EMBL" id="GGU44852.1"/>
    </source>
</evidence>
<dbReference type="EMBL" id="BMRE01000017">
    <property type="protein sequence ID" value="GGU44852.1"/>
    <property type="molecule type" value="Genomic_DNA"/>
</dbReference>
<evidence type="ECO:0000313" key="3">
    <source>
        <dbReference type="Proteomes" id="UP000649573"/>
    </source>
</evidence>
<feature type="region of interest" description="Disordered" evidence="1">
    <location>
        <begin position="1"/>
        <end position="37"/>
    </location>
</feature>
<dbReference type="Proteomes" id="UP000649573">
    <property type="component" value="Unassembled WGS sequence"/>
</dbReference>